<sequence>MARFFDPRIERRSDPAETHLRLPFRQFRYRLGFESLGRGVSDSISAGRTPAWITAIDSAQASLPTTNRARADEDP</sequence>
<evidence type="ECO:0000313" key="4">
    <source>
        <dbReference type="Proteomes" id="UP000189229"/>
    </source>
</evidence>
<dbReference type="EMBL" id="MVBN01000008">
    <property type="protein sequence ID" value="OOK68187.1"/>
    <property type="molecule type" value="Genomic_DNA"/>
</dbReference>
<evidence type="ECO:0000313" key="1">
    <source>
        <dbReference type="EMBL" id="OOK68187.1"/>
    </source>
</evidence>
<evidence type="ECO:0000313" key="2">
    <source>
        <dbReference type="EMBL" id="OOK71922.1"/>
    </source>
</evidence>
<protein>
    <submittedName>
        <fullName evidence="1">Putative transposase</fullName>
    </submittedName>
</protein>
<proteinExistence type="predicted"/>
<name>A0A1V3WMI1_MYCKA</name>
<dbReference type="Proteomes" id="UP000189229">
    <property type="component" value="Unassembled WGS sequence"/>
</dbReference>
<reference evidence="3 4" key="1">
    <citation type="submission" date="2017-02" db="EMBL/GenBank/DDBJ databases">
        <title>Complete genome sequences of Mycobacterium kansasii strains isolated from rhesus macaques.</title>
        <authorList>
            <person name="Panda A."/>
            <person name="Nagaraj S."/>
            <person name="Zhao X."/>
            <person name="Tettelin H."/>
            <person name="Detolla L.J."/>
        </authorList>
    </citation>
    <scope>NUCLEOTIDE SEQUENCE [LARGE SCALE GENOMIC DNA]</scope>
    <source>
        <strain evidence="1 3">11-3469</strain>
        <strain evidence="2 4">11-3813</strain>
    </source>
</reference>
<dbReference type="EMBL" id="MVBM01000005">
    <property type="protein sequence ID" value="OOK71922.1"/>
    <property type="molecule type" value="Genomic_DNA"/>
</dbReference>
<organism evidence="1 3">
    <name type="scientific">Mycobacterium kansasii</name>
    <dbReference type="NCBI Taxonomy" id="1768"/>
    <lineage>
        <taxon>Bacteria</taxon>
        <taxon>Bacillati</taxon>
        <taxon>Actinomycetota</taxon>
        <taxon>Actinomycetes</taxon>
        <taxon>Mycobacteriales</taxon>
        <taxon>Mycobacteriaceae</taxon>
        <taxon>Mycobacterium</taxon>
    </lineage>
</organism>
<dbReference type="Proteomes" id="UP000188532">
    <property type="component" value="Unassembled WGS sequence"/>
</dbReference>
<gene>
    <name evidence="1" type="ORF">BZL29_6802</name>
    <name evidence="2" type="ORF">BZL30_5679</name>
</gene>
<evidence type="ECO:0000313" key="3">
    <source>
        <dbReference type="Proteomes" id="UP000188532"/>
    </source>
</evidence>
<comment type="caution">
    <text evidence="1">The sequence shown here is derived from an EMBL/GenBank/DDBJ whole genome shotgun (WGS) entry which is preliminary data.</text>
</comment>
<dbReference type="AlphaFoldDB" id="A0A1V3WMI1"/>
<accession>A0A1V3WMI1</accession>